<dbReference type="AlphaFoldDB" id="A0A1Y2BI95"/>
<organism evidence="7 8">
    <name type="scientific">Neocallimastix californiae</name>
    <dbReference type="NCBI Taxonomy" id="1754190"/>
    <lineage>
        <taxon>Eukaryota</taxon>
        <taxon>Fungi</taxon>
        <taxon>Fungi incertae sedis</taxon>
        <taxon>Chytridiomycota</taxon>
        <taxon>Chytridiomycota incertae sedis</taxon>
        <taxon>Neocallimastigomycetes</taxon>
        <taxon>Neocallimastigales</taxon>
        <taxon>Neocallimastigaceae</taxon>
        <taxon>Neocallimastix</taxon>
    </lineage>
</organism>
<protein>
    <recommendedName>
        <fullName evidence="6">Peptidase S49 domain-containing protein</fullName>
    </recommendedName>
</protein>
<dbReference type="OrthoDB" id="45421at2759"/>
<dbReference type="InterPro" id="IPR029045">
    <property type="entry name" value="ClpP/crotonase-like_dom_sf"/>
</dbReference>
<keyword evidence="3" id="KW-0378">Hydrolase</keyword>
<dbReference type="Pfam" id="PF01343">
    <property type="entry name" value="Peptidase_S49"/>
    <property type="match status" value="2"/>
</dbReference>
<dbReference type="Gene3D" id="3.90.226.10">
    <property type="entry name" value="2-enoyl-CoA Hydratase, Chain A, domain 1"/>
    <property type="match status" value="2"/>
</dbReference>
<evidence type="ECO:0000313" key="7">
    <source>
        <dbReference type="EMBL" id="ORY34514.1"/>
    </source>
</evidence>
<gene>
    <name evidence="7" type="ORF">LY90DRAFT_704978</name>
</gene>
<evidence type="ECO:0000256" key="1">
    <source>
        <dbReference type="ARBA" id="ARBA00008683"/>
    </source>
</evidence>
<dbReference type="InterPro" id="IPR047272">
    <property type="entry name" value="S49_SppA_C"/>
</dbReference>
<proteinExistence type="inferred from homology"/>
<name>A0A1Y2BI95_9FUNG</name>
<dbReference type="PANTHER" id="PTHR33209:SF1">
    <property type="entry name" value="PEPTIDASE S49 DOMAIN-CONTAINING PROTEIN"/>
    <property type="match status" value="1"/>
</dbReference>
<dbReference type="STRING" id="1754190.A0A1Y2BI95"/>
<dbReference type="Gene3D" id="6.20.330.10">
    <property type="match status" value="1"/>
</dbReference>
<dbReference type="InterPro" id="IPR047217">
    <property type="entry name" value="S49_SppA_67K_type_N"/>
</dbReference>
<evidence type="ECO:0000256" key="4">
    <source>
        <dbReference type="ARBA" id="ARBA00022825"/>
    </source>
</evidence>
<dbReference type="CDD" id="cd07023">
    <property type="entry name" value="S49_Sppa_N_C"/>
    <property type="match status" value="1"/>
</dbReference>
<comment type="similarity">
    <text evidence="1">Belongs to the peptidase S49 family.</text>
</comment>
<evidence type="ECO:0000259" key="6">
    <source>
        <dbReference type="Pfam" id="PF01343"/>
    </source>
</evidence>
<dbReference type="InterPro" id="IPR002142">
    <property type="entry name" value="Peptidase_S49"/>
</dbReference>
<dbReference type="Proteomes" id="UP000193920">
    <property type="component" value="Unassembled WGS sequence"/>
</dbReference>
<sequence length="656" mass="73409">MTINNNSTVFWNVNKTIIDDNGLQLTHLLNGRNNDVMTFLDIIQTIEEIKNDDRITGFVADLSSINKLTVNSDLGFAQIQEIKHALDELKEIKNKKLKNNFKMLAFTDTFDSQADYFLASSFDKICMEPTGMVPLIGFGTVQPFFKSILEKYGIKTQSHVRNEYKNAVSFLTSTEYNNSQKKNLTHVFSNLTHQLAEGIAKGRGKSLDNLKILKNSNLLVSLLSSSKTIDDNTEKMIELINQGPYSASEAIDLGLIDKLDYRRRIITDLKKKGDDQTISFAKYHIARSNEIQHEKRQVLKIAGKQLVPNHVNVSLVHIKNDITKDHIDEVITSLMKAGYDKNTEAIVIRIDSPGGDYGASDTIWEAVDFIKKESKKPIVASFGNVAASGGYYIALACDKILASPGTITGSIGVASARPVISKQQLKKWGITLDEIQITEGTKYYSIFNELSGPHLEKFIKHVNEAYELFKKRVMDGRNMDTRQVDEIAGGQIWTGFDATTNGLVDKIGGLSRSIQEAAHLALSRRKSESFNKEDIKLMKKYAFLKNSEEPSIKVVDYQKPSSFFDLLNNTSLEQEIFSIDEIKNNNNNSKSGSKSSSSSSQSASSTSTIIPSFINPHSPLTAHPDITRSTEFYSKETNNLIQHILNYYIHSVNKTL</sequence>
<reference evidence="7 8" key="1">
    <citation type="submission" date="2016-08" db="EMBL/GenBank/DDBJ databases">
        <title>A Parts List for Fungal Cellulosomes Revealed by Comparative Genomics.</title>
        <authorList>
            <consortium name="DOE Joint Genome Institute"/>
            <person name="Haitjema C.H."/>
            <person name="Gilmore S.P."/>
            <person name="Henske J.K."/>
            <person name="Solomon K.V."/>
            <person name="De Groot R."/>
            <person name="Kuo A."/>
            <person name="Mondo S.J."/>
            <person name="Salamov A.A."/>
            <person name="Labutti K."/>
            <person name="Zhao Z."/>
            <person name="Chiniquy J."/>
            <person name="Barry K."/>
            <person name="Brewer H.M."/>
            <person name="Purvine S.O."/>
            <person name="Wright A.T."/>
            <person name="Boxma B."/>
            <person name="Van Alen T."/>
            <person name="Hackstein J.H."/>
            <person name="Baker S.E."/>
            <person name="Grigoriev I.V."/>
            <person name="O'Malley M.A."/>
        </authorList>
    </citation>
    <scope>NUCLEOTIDE SEQUENCE [LARGE SCALE GENOMIC DNA]</scope>
    <source>
        <strain evidence="7 8">G1</strain>
    </source>
</reference>
<evidence type="ECO:0000313" key="8">
    <source>
        <dbReference type="Proteomes" id="UP000193920"/>
    </source>
</evidence>
<keyword evidence="4" id="KW-0720">Serine protease</keyword>
<feature type="domain" description="Peptidase S49" evidence="6">
    <location>
        <begin position="97"/>
        <end position="211"/>
    </location>
</feature>
<keyword evidence="8" id="KW-1185">Reference proteome</keyword>
<keyword evidence="2" id="KW-0645">Protease</keyword>
<dbReference type="CDD" id="cd07018">
    <property type="entry name" value="S49_SppA_67K_type"/>
    <property type="match status" value="1"/>
</dbReference>
<evidence type="ECO:0000256" key="2">
    <source>
        <dbReference type="ARBA" id="ARBA00022670"/>
    </source>
</evidence>
<dbReference type="PANTHER" id="PTHR33209">
    <property type="entry name" value="PROTEASE 4"/>
    <property type="match status" value="1"/>
</dbReference>
<feature type="compositionally biased region" description="Low complexity" evidence="5">
    <location>
        <begin position="584"/>
        <end position="607"/>
    </location>
</feature>
<dbReference type="GO" id="GO:0008236">
    <property type="term" value="F:serine-type peptidase activity"/>
    <property type="evidence" value="ECO:0007669"/>
    <property type="project" value="UniProtKB-KW"/>
</dbReference>
<dbReference type="GO" id="GO:0006508">
    <property type="term" value="P:proteolysis"/>
    <property type="evidence" value="ECO:0007669"/>
    <property type="project" value="UniProtKB-KW"/>
</dbReference>
<evidence type="ECO:0000256" key="5">
    <source>
        <dbReference type="SAM" id="MobiDB-lite"/>
    </source>
</evidence>
<feature type="region of interest" description="Disordered" evidence="5">
    <location>
        <begin position="583"/>
        <end position="608"/>
    </location>
</feature>
<accession>A0A1Y2BI95</accession>
<feature type="domain" description="Peptidase S49" evidence="6">
    <location>
        <begin position="371"/>
        <end position="521"/>
    </location>
</feature>
<comment type="caution">
    <text evidence="7">The sequence shown here is derived from an EMBL/GenBank/DDBJ whole genome shotgun (WGS) entry which is preliminary data.</text>
</comment>
<dbReference type="SUPFAM" id="SSF52096">
    <property type="entry name" value="ClpP/crotonase"/>
    <property type="match status" value="2"/>
</dbReference>
<dbReference type="EMBL" id="MCOG01000154">
    <property type="protein sequence ID" value="ORY34514.1"/>
    <property type="molecule type" value="Genomic_DNA"/>
</dbReference>
<evidence type="ECO:0000256" key="3">
    <source>
        <dbReference type="ARBA" id="ARBA00022801"/>
    </source>
</evidence>